<dbReference type="SUPFAM" id="SSF57756">
    <property type="entry name" value="Retrovirus zinc finger-like domains"/>
    <property type="match status" value="1"/>
</dbReference>
<feature type="region of interest" description="Disordered" evidence="2">
    <location>
        <begin position="1022"/>
        <end position="1070"/>
    </location>
</feature>
<keyword evidence="5" id="KW-1185">Reference proteome</keyword>
<evidence type="ECO:0000256" key="2">
    <source>
        <dbReference type="SAM" id="MobiDB-lite"/>
    </source>
</evidence>
<evidence type="ECO:0000256" key="1">
    <source>
        <dbReference type="PROSITE-ProRule" id="PRU00047"/>
    </source>
</evidence>
<reference evidence="4" key="2">
    <citation type="submission" date="2022-01" db="EMBL/GenBank/DDBJ databases">
        <authorList>
            <person name="Yamashiro T."/>
            <person name="Shiraishi A."/>
            <person name="Satake H."/>
            <person name="Nakayama K."/>
        </authorList>
    </citation>
    <scope>NUCLEOTIDE SEQUENCE</scope>
</reference>
<evidence type="ECO:0000259" key="3">
    <source>
        <dbReference type="PROSITE" id="PS50158"/>
    </source>
</evidence>
<dbReference type="Proteomes" id="UP001151760">
    <property type="component" value="Unassembled WGS sequence"/>
</dbReference>
<dbReference type="PROSITE" id="PS50158">
    <property type="entry name" value="ZF_CCHC"/>
    <property type="match status" value="1"/>
</dbReference>
<proteinExistence type="predicted"/>
<name>A0ABQ5IAM4_9ASTR</name>
<feature type="domain" description="CCHC-type" evidence="3">
    <location>
        <begin position="314"/>
        <end position="329"/>
    </location>
</feature>
<sequence>MSTTDKESIAAGTDNRPLMLEESDFDSWKIRIQRYICGKPNGKLIWNSIKNGPTPHPTTTDTTGEGEQQTQVIRKKRDDEFTEAENIKELADIQAINILSQGLPRHIFNTLNQTETAQEIWENVELLMQGSGLTEQQQKEILFDQYERFRANGNESIHDYFVRFHKLINDMKITKIQILAHQRNTKFLNNLPSYWSKYVTIVKNSQDISNVSYVNLYTHLKSYEQHAMKTLSKMNQSSGNTDPLAYMAQATKTSSHTSSQQYSPSVPPQSPQSTNDAMLATMNQIITTESVQRRAPGNKGKHDATGSQGKVVTCYNCRGQGHVAKECKEKKRAKDSQWFKDKALLMEAKEKGAILDAEAEAFLADVECTAPYSKPLAITTTMTFEVSHEDAYDSDVDEAPHAAAAFMANLMQTGPSTRHGTSNDTDFHSEVQTYDNHFFDNMHLQVSQEIHGGEQLDSDVDSVIDDHDNTIPYHQYQLNNEVESVPTNVSSVVPGGICVITILDDLRSQLAGHIKTNKEQSFANDSLKADLERYKTQSLKTKSEKLKADKNALEESYLEELVWLRNTNKVVMELLQWYGQPVQTVLMLSKRLTFSTKDLHKFALGHRNSLYLKSDQLCRPTLYLSDVIVYHVHTLLKVYDSEETLVQAEVSRTKTLERMKDPLCKVSSKPINYAMLNSLYDTFVPQKQLSSEHVYWLPANEVASYNCNQSKPVTNFVRTRPAKSQVNTQLKMLKACFPKFDKVVKDRMTPSYITNREWHFEHTKKCFVEEIIPFYEKLKTHVKGIEDNLFKEVSEYMKIFDELDKEYDQCVIDKKSLEIENKNLLIQNECLLVESVSKDICSVVLTSDIVVPMSLKDQLQGKDELLRKLKAQIGNMNEVSANPNLSTLEFQSLETENTQLKEELTASKAESNSNVSSRAVVPEKPKVLAPGLYAMTPKYIHPQKRNNREANTPLHRKEIVSLVKKTSTGKIFASSGSKWKPTGRKFTLGDTCPLTRITKPEVVPLEKSRSISTSEPANNVIMTPRFSKKPITSYKRKDSKLKDTSTSSPPIAETKAVNDPMNVNDLSANQ</sequence>
<dbReference type="InterPro" id="IPR036875">
    <property type="entry name" value="Znf_CCHC_sf"/>
</dbReference>
<dbReference type="Pfam" id="PF14223">
    <property type="entry name" value="Retrotran_gag_2"/>
    <property type="match status" value="1"/>
</dbReference>
<organism evidence="4 5">
    <name type="scientific">Tanacetum coccineum</name>
    <dbReference type="NCBI Taxonomy" id="301880"/>
    <lineage>
        <taxon>Eukaryota</taxon>
        <taxon>Viridiplantae</taxon>
        <taxon>Streptophyta</taxon>
        <taxon>Embryophyta</taxon>
        <taxon>Tracheophyta</taxon>
        <taxon>Spermatophyta</taxon>
        <taxon>Magnoliopsida</taxon>
        <taxon>eudicotyledons</taxon>
        <taxon>Gunneridae</taxon>
        <taxon>Pentapetalae</taxon>
        <taxon>asterids</taxon>
        <taxon>campanulids</taxon>
        <taxon>Asterales</taxon>
        <taxon>Asteraceae</taxon>
        <taxon>Asteroideae</taxon>
        <taxon>Anthemideae</taxon>
        <taxon>Anthemidinae</taxon>
        <taxon>Tanacetum</taxon>
    </lineage>
</organism>
<dbReference type="InterPro" id="IPR001878">
    <property type="entry name" value="Znf_CCHC"/>
</dbReference>
<keyword evidence="1" id="KW-0479">Metal-binding</keyword>
<accession>A0ABQ5IAM4</accession>
<feature type="compositionally biased region" description="Low complexity" evidence="2">
    <location>
        <begin position="57"/>
        <end position="71"/>
    </location>
</feature>
<feature type="region of interest" description="Disordered" evidence="2">
    <location>
        <begin position="249"/>
        <end position="275"/>
    </location>
</feature>
<feature type="compositionally biased region" description="Low complexity" evidence="2">
    <location>
        <begin position="249"/>
        <end position="264"/>
    </location>
</feature>
<dbReference type="EMBL" id="BQNB010020510">
    <property type="protein sequence ID" value="GJT96761.1"/>
    <property type="molecule type" value="Genomic_DNA"/>
</dbReference>
<keyword evidence="1" id="KW-0862">Zinc</keyword>
<gene>
    <name evidence="4" type="ORF">Tco_1092279</name>
</gene>
<feature type="region of interest" description="Disordered" evidence="2">
    <location>
        <begin position="49"/>
        <end position="72"/>
    </location>
</feature>
<comment type="caution">
    <text evidence="4">The sequence shown here is derived from an EMBL/GenBank/DDBJ whole genome shotgun (WGS) entry which is preliminary data.</text>
</comment>
<keyword evidence="1" id="KW-0863">Zinc-finger</keyword>
<protein>
    <submittedName>
        <fullName evidence="4">Ribonuclease H-like domain-containing protein</fullName>
    </submittedName>
</protein>
<dbReference type="Gene3D" id="4.10.60.10">
    <property type="entry name" value="Zinc finger, CCHC-type"/>
    <property type="match status" value="1"/>
</dbReference>
<evidence type="ECO:0000313" key="4">
    <source>
        <dbReference type="EMBL" id="GJT96761.1"/>
    </source>
</evidence>
<evidence type="ECO:0000313" key="5">
    <source>
        <dbReference type="Proteomes" id="UP001151760"/>
    </source>
</evidence>
<dbReference type="Pfam" id="PF00098">
    <property type="entry name" value="zf-CCHC"/>
    <property type="match status" value="1"/>
</dbReference>
<reference evidence="4" key="1">
    <citation type="journal article" date="2022" name="Int. J. Mol. Sci.">
        <title>Draft Genome of Tanacetum Coccineum: Genomic Comparison of Closely Related Tanacetum-Family Plants.</title>
        <authorList>
            <person name="Yamashiro T."/>
            <person name="Shiraishi A."/>
            <person name="Nakayama K."/>
            <person name="Satake H."/>
        </authorList>
    </citation>
    <scope>NUCLEOTIDE SEQUENCE</scope>
</reference>
<dbReference type="SMART" id="SM00343">
    <property type="entry name" value="ZnF_C2HC"/>
    <property type="match status" value="1"/>
</dbReference>